<dbReference type="AlphaFoldDB" id="A0A6B1DTU0"/>
<accession>A0A6B1DTU0</accession>
<keyword evidence="1" id="KW-0378">Hydrolase</keyword>
<protein>
    <submittedName>
        <fullName evidence="4">NUDIX domain-containing protein</fullName>
    </submittedName>
</protein>
<comment type="caution">
    <text evidence="4">The sequence shown here is derived from an EMBL/GenBank/DDBJ whole genome shotgun (WGS) entry which is preliminary data.</text>
</comment>
<evidence type="ECO:0000259" key="3">
    <source>
        <dbReference type="PROSITE" id="PS51462"/>
    </source>
</evidence>
<dbReference type="InterPro" id="IPR020084">
    <property type="entry name" value="NUDIX_hydrolase_CS"/>
</dbReference>
<evidence type="ECO:0000313" key="4">
    <source>
        <dbReference type="EMBL" id="MYD90215.1"/>
    </source>
</evidence>
<dbReference type="InterPro" id="IPR015797">
    <property type="entry name" value="NUDIX_hydrolase-like_dom_sf"/>
</dbReference>
<proteinExistence type="predicted"/>
<organism evidence="4">
    <name type="scientific">Caldilineaceae bacterium SB0662_bin_9</name>
    <dbReference type="NCBI Taxonomy" id="2605258"/>
    <lineage>
        <taxon>Bacteria</taxon>
        <taxon>Bacillati</taxon>
        <taxon>Chloroflexota</taxon>
        <taxon>Caldilineae</taxon>
        <taxon>Caldilineales</taxon>
        <taxon>Caldilineaceae</taxon>
    </lineage>
</organism>
<sequence>MRSVGRTGMPVGCVTPAFGQVRVQECAATAPGWSGCDFLFPLGACPKLSRNGLPHSTGGCSQAREWTSMASRESGDPPNTRPMVSEKEVEDLAALYGRPARRHFCIDLDDYLIDMRARRRGDRRAEVLFAVTRPSGRVLIHSKPRYPQGMYRLFTGGINPDESVVDALFREVAEETGLACRVERFLAICTYAFHHPDPVRRYCFASYIFHLVITDEDVPSPRDLTEIGQIGEIALEGLPAIASHLRSLQGSRAAWGIWRAIGHDIVYEQLTQQLSMRLQAAPF</sequence>
<dbReference type="PROSITE" id="PS51462">
    <property type="entry name" value="NUDIX"/>
    <property type="match status" value="1"/>
</dbReference>
<dbReference type="InterPro" id="IPR000086">
    <property type="entry name" value="NUDIX_hydrolase_dom"/>
</dbReference>
<dbReference type="SUPFAM" id="SSF55811">
    <property type="entry name" value="Nudix"/>
    <property type="match status" value="1"/>
</dbReference>
<evidence type="ECO:0000256" key="2">
    <source>
        <dbReference type="SAM" id="MobiDB-lite"/>
    </source>
</evidence>
<feature type="region of interest" description="Disordered" evidence="2">
    <location>
        <begin position="66"/>
        <end position="85"/>
    </location>
</feature>
<dbReference type="Pfam" id="PF00293">
    <property type="entry name" value="NUDIX"/>
    <property type="match status" value="1"/>
</dbReference>
<dbReference type="EMBL" id="VXPY01000052">
    <property type="protein sequence ID" value="MYD90215.1"/>
    <property type="molecule type" value="Genomic_DNA"/>
</dbReference>
<evidence type="ECO:0000256" key="1">
    <source>
        <dbReference type="ARBA" id="ARBA00022801"/>
    </source>
</evidence>
<dbReference type="GO" id="GO:0016787">
    <property type="term" value="F:hydrolase activity"/>
    <property type="evidence" value="ECO:0007669"/>
    <property type="project" value="UniProtKB-KW"/>
</dbReference>
<dbReference type="CDD" id="cd02883">
    <property type="entry name" value="NUDIX_Hydrolase"/>
    <property type="match status" value="1"/>
</dbReference>
<dbReference type="PROSITE" id="PS00893">
    <property type="entry name" value="NUDIX_BOX"/>
    <property type="match status" value="1"/>
</dbReference>
<gene>
    <name evidence="4" type="ORF">F4Y08_07735</name>
</gene>
<name>A0A6B1DTU0_9CHLR</name>
<reference evidence="4" key="1">
    <citation type="submission" date="2019-09" db="EMBL/GenBank/DDBJ databases">
        <title>Characterisation of the sponge microbiome using genome-centric metagenomics.</title>
        <authorList>
            <person name="Engelberts J.P."/>
            <person name="Robbins S.J."/>
            <person name="De Goeij J.M."/>
            <person name="Aranda M."/>
            <person name="Bell S.C."/>
            <person name="Webster N.S."/>
        </authorList>
    </citation>
    <scope>NUCLEOTIDE SEQUENCE</scope>
    <source>
        <strain evidence="4">SB0662_bin_9</strain>
    </source>
</reference>
<feature type="domain" description="Nudix hydrolase" evidence="3">
    <location>
        <begin position="121"/>
        <end position="258"/>
    </location>
</feature>
<dbReference type="Gene3D" id="3.90.79.10">
    <property type="entry name" value="Nucleoside Triphosphate Pyrophosphohydrolase"/>
    <property type="match status" value="1"/>
</dbReference>